<dbReference type="PANTHER" id="PTHR12984:SF6">
    <property type="entry name" value="SCY1-LIKE PROTEIN 2"/>
    <property type="match status" value="1"/>
</dbReference>
<evidence type="ECO:0000313" key="8">
    <source>
        <dbReference type="Proteomes" id="UP000002630"/>
    </source>
</evidence>
<comment type="subcellular location">
    <subcellularLocation>
        <location evidence="1">Nucleus</location>
    </subcellularLocation>
</comment>
<dbReference type="eggNOG" id="KOG0177">
    <property type="taxonomic scope" value="Eukaryota"/>
</dbReference>
<dbReference type="EMBL" id="FN649751">
    <property type="protein sequence ID" value="CBJ29372.1"/>
    <property type="molecule type" value="Genomic_DNA"/>
</dbReference>
<keyword evidence="3" id="KW-0647">Proteasome</keyword>
<feature type="region of interest" description="Disordered" evidence="4">
    <location>
        <begin position="1268"/>
        <end position="1328"/>
    </location>
</feature>
<dbReference type="PANTHER" id="PTHR12984">
    <property type="entry name" value="SCY1-RELATED S/T PROTEIN KINASE-LIKE"/>
    <property type="match status" value="1"/>
</dbReference>
<dbReference type="GO" id="GO:0004672">
    <property type="term" value="F:protein kinase activity"/>
    <property type="evidence" value="ECO:0007669"/>
    <property type="project" value="InterPro"/>
</dbReference>
<name>D7FKH0_ECTSI</name>
<dbReference type="InterPro" id="IPR029055">
    <property type="entry name" value="Ntn_hydrolases_N"/>
</dbReference>
<dbReference type="InterPro" id="IPR051177">
    <property type="entry name" value="CIK-Related_Protein"/>
</dbReference>
<evidence type="ECO:0000256" key="3">
    <source>
        <dbReference type="ARBA" id="ARBA00022942"/>
    </source>
</evidence>
<dbReference type="InterPro" id="IPR016050">
    <property type="entry name" value="Proteasome_bsu_CS"/>
</dbReference>
<dbReference type="PROSITE" id="PS50011">
    <property type="entry name" value="PROTEIN_KINASE_DOM"/>
    <property type="match status" value="1"/>
</dbReference>
<dbReference type="Gene3D" id="3.30.200.20">
    <property type="entry name" value="Phosphorylase Kinase, domain 1"/>
    <property type="match status" value="1"/>
</dbReference>
<feature type="signal peptide" evidence="5">
    <location>
        <begin position="1"/>
        <end position="25"/>
    </location>
</feature>
<feature type="compositionally biased region" description="Low complexity" evidence="4">
    <location>
        <begin position="925"/>
        <end position="943"/>
    </location>
</feature>
<protein>
    <recommendedName>
        <fullName evidence="6">Protein kinase domain-containing protein</fullName>
    </recommendedName>
</protein>
<proteinExistence type="predicted"/>
<accession>D7FKH0</accession>
<dbReference type="SMART" id="SM00220">
    <property type="entry name" value="S_TKc"/>
    <property type="match status" value="1"/>
</dbReference>
<evidence type="ECO:0000256" key="4">
    <source>
        <dbReference type="SAM" id="MobiDB-lite"/>
    </source>
</evidence>
<keyword evidence="2" id="KW-0963">Cytoplasm</keyword>
<feature type="compositionally biased region" description="Gly residues" evidence="4">
    <location>
        <begin position="231"/>
        <end position="242"/>
    </location>
</feature>
<feature type="compositionally biased region" description="Low complexity" evidence="4">
    <location>
        <begin position="1285"/>
        <end position="1301"/>
    </location>
</feature>
<keyword evidence="5" id="KW-0732">Signal</keyword>
<dbReference type="SUPFAM" id="SSF48371">
    <property type="entry name" value="ARM repeat"/>
    <property type="match status" value="1"/>
</dbReference>
<dbReference type="GO" id="GO:0005839">
    <property type="term" value="C:proteasome core complex"/>
    <property type="evidence" value="ECO:0007669"/>
    <property type="project" value="InterPro"/>
</dbReference>
<feature type="region of interest" description="Disordered" evidence="4">
    <location>
        <begin position="925"/>
        <end position="979"/>
    </location>
</feature>
<dbReference type="InParanoid" id="D7FKH0"/>
<dbReference type="PROSITE" id="PS00854">
    <property type="entry name" value="PROTEASOME_BETA_1"/>
    <property type="match status" value="1"/>
</dbReference>
<reference evidence="7 8" key="1">
    <citation type="journal article" date="2010" name="Nature">
        <title>The Ectocarpus genome and the independent evolution of multicellularity in brown algae.</title>
        <authorList>
            <person name="Cock J.M."/>
            <person name="Sterck L."/>
            <person name="Rouze P."/>
            <person name="Scornet D."/>
            <person name="Allen A.E."/>
            <person name="Amoutzias G."/>
            <person name="Anthouard V."/>
            <person name="Artiguenave F."/>
            <person name="Aury J.M."/>
            <person name="Badger J.H."/>
            <person name="Beszteri B."/>
            <person name="Billiau K."/>
            <person name="Bonnet E."/>
            <person name="Bothwell J.H."/>
            <person name="Bowler C."/>
            <person name="Boyen C."/>
            <person name="Brownlee C."/>
            <person name="Carrano C.J."/>
            <person name="Charrier B."/>
            <person name="Cho G.Y."/>
            <person name="Coelho S.M."/>
            <person name="Collen J."/>
            <person name="Corre E."/>
            <person name="Da Silva C."/>
            <person name="Delage L."/>
            <person name="Delaroque N."/>
            <person name="Dittami S.M."/>
            <person name="Doulbeau S."/>
            <person name="Elias M."/>
            <person name="Farnham G."/>
            <person name="Gachon C.M."/>
            <person name="Gschloessl B."/>
            <person name="Heesch S."/>
            <person name="Jabbari K."/>
            <person name="Jubin C."/>
            <person name="Kawai H."/>
            <person name="Kimura K."/>
            <person name="Kloareg B."/>
            <person name="Kupper F.C."/>
            <person name="Lang D."/>
            <person name="Le Bail A."/>
            <person name="Leblanc C."/>
            <person name="Lerouge P."/>
            <person name="Lohr M."/>
            <person name="Lopez P.J."/>
            <person name="Martens C."/>
            <person name="Maumus F."/>
            <person name="Michel G."/>
            <person name="Miranda-Saavedra D."/>
            <person name="Morales J."/>
            <person name="Moreau H."/>
            <person name="Motomura T."/>
            <person name="Nagasato C."/>
            <person name="Napoli C.A."/>
            <person name="Nelson D.R."/>
            <person name="Nyvall-Collen P."/>
            <person name="Peters A.F."/>
            <person name="Pommier C."/>
            <person name="Potin P."/>
            <person name="Poulain J."/>
            <person name="Quesneville H."/>
            <person name="Read B."/>
            <person name="Rensing S.A."/>
            <person name="Ritter A."/>
            <person name="Rousvoal S."/>
            <person name="Samanta M."/>
            <person name="Samson G."/>
            <person name="Schroeder D.C."/>
            <person name="Segurens B."/>
            <person name="Strittmatter M."/>
            <person name="Tonon T."/>
            <person name="Tregear J.W."/>
            <person name="Valentin K."/>
            <person name="von Dassow P."/>
            <person name="Yamagishi T."/>
            <person name="Van de Peer Y."/>
            <person name="Wincker P."/>
        </authorList>
    </citation>
    <scope>NUCLEOTIDE SEQUENCE [LARGE SCALE GENOMIC DNA]</scope>
    <source>
        <strain evidence="8">Ec32 / CCAP1310/4</strain>
    </source>
</reference>
<dbReference type="Gene3D" id="1.10.510.10">
    <property type="entry name" value="Transferase(Phosphotransferase) domain 1"/>
    <property type="match status" value="1"/>
</dbReference>
<dbReference type="GO" id="GO:0005524">
    <property type="term" value="F:ATP binding"/>
    <property type="evidence" value="ECO:0007669"/>
    <property type="project" value="InterPro"/>
</dbReference>
<keyword evidence="8" id="KW-1185">Reference proteome</keyword>
<evidence type="ECO:0000313" key="7">
    <source>
        <dbReference type="EMBL" id="CBJ29372.1"/>
    </source>
</evidence>
<feature type="domain" description="Protein kinase" evidence="6">
    <location>
        <begin position="267"/>
        <end position="571"/>
    </location>
</feature>
<feature type="compositionally biased region" description="Low complexity" evidence="4">
    <location>
        <begin position="962"/>
        <end position="975"/>
    </location>
</feature>
<gene>
    <name evidence="7" type="ORF">Esi_0144_0031</name>
</gene>
<feature type="compositionally biased region" description="Gly residues" evidence="4">
    <location>
        <begin position="1311"/>
        <end position="1322"/>
    </location>
</feature>
<dbReference type="Pfam" id="PF00227">
    <property type="entry name" value="Proteasome"/>
    <property type="match status" value="1"/>
</dbReference>
<dbReference type="Gene3D" id="1.25.10.10">
    <property type="entry name" value="Leucine-rich Repeat Variant"/>
    <property type="match status" value="1"/>
</dbReference>
<dbReference type="SUPFAM" id="SSF56235">
    <property type="entry name" value="N-terminal nucleophile aminohydrolases (Ntn hydrolases)"/>
    <property type="match status" value="1"/>
</dbReference>
<dbReference type="Gene3D" id="3.60.20.10">
    <property type="entry name" value="Glutamine Phosphoribosylpyrophosphate, subunit 1, domain 1"/>
    <property type="match status" value="1"/>
</dbReference>
<dbReference type="InterPro" id="IPR011009">
    <property type="entry name" value="Kinase-like_dom_sf"/>
</dbReference>
<evidence type="ECO:0000256" key="2">
    <source>
        <dbReference type="ARBA" id="ARBA00022490"/>
    </source>
</evidence>
<evidence type="ECO:0000259" key="6">
    <source>
        <dbReference type="PROSITE" id="PS50011"/>
    </source>
</evidence>
<feature type="compositionally biased region" description="Gly residues" evidence="4">
    <location>
        <begin position="1272"/>
        <end position="1284"/>
    </location>
</feature>
<feature type="region of interest" description="Disordered" evidence="4">
    <location>
        <begin position="1081"/>
        <end position="1143"/>
    </location>
</feature>
<dbReference type="InterPro" id="IPR001353">
    <property type="entry name" value="Proteasome_sua/b"/>
</dbReference>
<dbReference type="OMA" id="QGSMGMS"/>
<feature type="region of interest" description="Disordered" evidence="4">
    <location>
        <begin position="228"/>
        <end position="252"/>
    </location>
</feature>
<organism evidence="7 8">
    <name type="scientific">Ectocarpus siliculosus</name>
    <name type="common">Brown alga</name>
    <name type="synonym">Conferva siliculosa</name>
    <dbReference type="NCBI Taxonomy" id="2880"/>
    <lineage>
        <taxon>Eukaryota</taxon>
        <taxon>Sar</taxon>
        <taxon>Stramenopiles</taxon>
        <taxon>Ochrophyta</taxon>
        <taxon>PX clade</taxon>
        <taxon>Phaeophyceae</taxon>
        <taxon>Ectocarpales</taxon>
        <taxon>Ectocarpaceae</taxon>
        <taxon>Ectocarpus</taxon>
    </lineage>
</organism>
<dbReference type="eggNOG" id="KOG2137">
    <property type="taxonomic scope" value="Eukaryota"/>
</dbReference>
<evidence type="ECO:0000256" key="5">
    <source>
        <dbReference type="SAM" id="SignalP"/>
    </source>
</evidence>
<dbReference type="InterPro" id="IPR011989">
    <property type="entry name" value="ARM-like"/>
</dbReference>
<dbReference type="Pfam" id="PF00069">
    <property type="entry name" value="Pkinase"/>
    <property type="match status" value="1"/>
</dbReference>
<sequence>MAARGGQILLQLALLFSSLISAVWASDMNTLMGVKGRDFVLLGGDSAFFRSVVIMDTEYRKVVELSDNVLVAASGDQGDVEMFVEWLKRNAQLMQLESSRPVGARTLAHFARRNLADKLRKQGAGQAVTALLGGWNEVAWQPELFWLDALGALQDVAFGAHGLASRFALSLLDNGFREGMSLDEARHLMETCFRQLERRYLVSSVGFSMKVVDKDGCRDVACIERGEEGTGGRGGRGGGGGRASEQPAGRGKPVVPSVIAKKYEMDEEPSASGGLACLWKIYKATDKATGKPVSVFVFTKEDLKDVDKALREQVLVILRRELKVLEGMAARKHPSVVRHIESFEETKKLLAFVTERVSCSLADAIGESPVGALPPVAASAARRGFERYEVARGFFGLCEGLQFVHTIRRRLHLNLAPESIFLAPSGQFKLGGFGFSVDLPSTGASSTPCPYFQTGARSGFEGTWRLHPVMAFSSPEATAPAGSSDVSCASDMFSLGTLMYQLCRDDSRTGRLCTADPTPQAHQTFCATLDYPGRVDVSPLFPEVQTLVASLVQLSATARPLLGNVTINPMFHGKDVTVLKTIDGIPGRNPAEAATFLTSVRPAVSGFPLRVQRDCIMMPLMDACAAEPSGRLWAFALPIVTDVCEKLDRREIISSVQAKFGPALRSEPLEALASLVAAIPLFLQKMEVTFFRSDVVPMVCRALQAQGNPQVRESTKKAMDVQEAALKAVADDAFHGAIDGKTRELAILPRVCWLVVRGTAVRVKVNALLCLSKTFHFLMVRAVVDKVLPTLKFCAERDETVAIQLCVLGCYDAIAKRLEKLGPVATHILPACTPMLACKGLNSNQFEMAVGIVQGMLETVIKYRREQIANPSATAIIDNRPTHPGGEPDEAEIARQRAIVLGGWKEAPPASSKAAAAAAASRPLSPVSASFPGSAPAPAPSSSSGGGGFDMADMWSAPPAPSSGSAGAQPGAFSGNLSPASNSTAMPIAVFGISGGRGGGGGGSKSSGYGSASSAADMFQGLSVWEQNNKGPATNGTAGGSSDPFASASLGGTFGAAATGNAAPAGGGMCWMDGSFGGTGGAADSGSGGEISNQSPGLGGLSGLEGAAPGRAKAATSMGISPPPKPSASFSSPPPASGGGASAGDPFAAFFDAAVAGGAGGGAANSPQQVASPSLGMMGAASGAPPAFLGGVGAGPAAATAAGNGGGGGGGGSLEDQLAKTQREIAQLTRELGSAGNGMMAGLAAGGGMAAAMGGGAGGVGWPMPGAPAPPGGMGMPAWPGGGASSQKQPPAAAQQGQQHAKSTDPFAFLGEGGQQGGGKGSGFDFFS</sequence>
<feature type="compositionally biased region" description="Pro residues" evidence="4">
    <location>
        <begin position="1121"/>
        <end position="1136"/>
    </location>
</feature>
<dbReference type="GO" id="GO:0005634">
    <property type="term" value="C:nucleus"/>
    <property type="evidence" value="ECO:0007669"/>
    <property type="project" value="UniProtKB-SubCell"/>
</dbReference>
<dbReference type="SUPFAM" id="SSF56112">
    <property type="entry name" value="Protein kinase-like (PK-like)"/>
    <property type="match status" value="1"/>
</dbReference>
<evidence type="ECO:0000256" key="1">
    <source>
        <dbReference type="ARBA" id="ARBA00004123"/>
    </source>
</evidence>
<dbReference type="Proteomes" id="UP000002630">
    <property type="component" value="Linkage Group LG26"/>
</dbReference>
<feature type="chain" id="PRO_5003095254" description="Protein kinase domain-containing protein" evidence="5">
    <location>
        <begin position="26"/>
        <end position="1328"/>
    </location>
</feature>
<dbReference type="InterPro" id="IPR016024">
    <property type="entry name" value="ARM-type_fold"/>
</dbReference>
<dbReference type="InterPro" id="IPR000719">
    <property type="entry name" value="Prot_kinase_dom"/>
</dbReference>
<dbReference type="OrthoDB" id="79687at2759"/>
<dbReference type="EMBL" id="FN648026">
    <property type="protein sequence ID" value="CBJ29372.1"/>
    <property type="molecule type" value="Genomic_DNA"/>
</dbReference>
<dbReference type="GO" id="GO:0051603">
    <property type="term" value="P:proteolysis involved in protein catabolic process"/>
    <property type="evidence" value="ECO:0007669"/>
    <property type="project" value="InterPro"/>
</dbReference>